<gene>
    <name evidence="1" type="ORF">EAG_09011</name>
</gene>
<dbReference type="AlphaFoldDB" id="E2AQT8"/>
<organism evidence="2">
    <name type="scientific">Camponotus floridanus</name>
    <name type="common">Florida carpenter ant</name>
    <dbReference type="NCBI Taxonomy" id="104421"/>
    <lineage>
        <taxon>Eukaryota</taxon>
        <taxon>Metazoa</taxon>
        <taxon>Ecdysozoa</taxon>
        <taxon>Arthropoda</taxon>
        <taxon>Hexapoda</taxon>
        <taxon>Insecta</taxon>
        <taxon>Pterygota</taxon>
        <taxon>Neoptera</taxon>
        <taxon>Endopterygota</taxon>
        <taxon>Hymenoptera</taxon>
        <taxon>Apocrita</taxon>
        <taxon>Aculeata</taxon>
        <taxon>Formicoidea</taxon>
        <taxon>Formicidae</taxon>
        <taxon>Formicinae</taxon>
        <taxon>Camponotus</taxon>
    </lineage>
</organism>
<protein>
    <submittedName>
        <fullName evidence="1">Uncharacterized protein</fullName>
    </submittedName>
</protein>
<dbReference type="EMBL" id="GL441834">
    <property type="protein sequence ID" value="EFN64200.1"/>
    <property type="molecule type" value="Genomic_DNA"/>
</dbReference>
<accession>E2AQT8</accession>
<evidence type="ECO:0000313" key="2">
    <source>
        <dbReference type="Proteomes" id="UP000000311"/>
    </source>
</evidence>
<reference evidence="1 2" key="1">
    <citation type="journal article" date="2010" name="Science">
        <title>Genomic comparison of the ants Camponotus floridanus and Harpegnathos saltator.</title>
        <authorList>
            <person name="Bonasio R."/>
            <person name="Zhang G."/>
            <person name="Ye C."/>
            <person name="Mutti N.S."/>
            <person name="Fang X."/>
            <person name="Qin N."/>
            <person name="Donahue G."/>
            <person name="Yang P."/>
            <person name="Li Q."/>
            <person name="Li C."/>
            <person name="Zhang P."/>
            <person name="Huang Z."/>
            <person name="Berger S.L."/>
            <person name="Reinberg D."/>
            <person name="Wang J."/>
            <person name="Liebig J."/>
        </authorList>
    </citation>
    <scope>NUCLEOTIDE SEQUENCE [LARGE SCALE GENOMIC DNA]</scope>
    <source>
        <strain evidence="2">C129</strain>
    </source>
</reference>
<proteinExistence type="predicted"/>
<sequence>MHGNIDQGKFRHVYHAPGRHLADRVSNAAGCKQTKFDIQGAYLALNAVVQRLKTLLQAVNPLESIAKRRMCQGPHGAHPCPQDTQARQVSNTLYLCPRFEANFLTCVSRHLQQRPL</sequence>
<keyword evidence="2" id="KW-1185">Reference proteome</keyword>
<name>E2AQT8_CAMFO</name>
<evidence type="ECO:0000313" key="1">
    <source>
        <dbReference type="EMBL" id="EFN64200.1"/>
    </source>
</evidence>
<dbReference type="Proteomes" id="UP000000311">
    <property type="component" value="Unassembled WGS sequence"/>
</dbReference>
<dbReference type="InParanoid" id="E2AQT8"/>